<sequence length="621" mass="64739">MVLRSIARSPNIGYKLCVLGLALALSMLGLVAGPALVALGRGRAAPSAAIEGLMLGLVPVLVLVRLTPHAYESIGPAALGLVALGYTGTWLADRWGHRAGARIGRALIVPALTVHAFTDGAALAVAFASDRGGHHGTLLGAALLLHRFPEGLFLATALVPVLGWRRTLWRLVPVATATILGAGVGHTVLAHVSDALLDAIVALGLGVILRLVMHDHSCRFGTCASRAIGGVAFLMGLAGALAVPTSHNVLERAQPQELSVVQSLGPLFVETAPSMVMGLLAAGIVQAFLPRKTVSWLQVNSSMQQAIRGVVWGMQSPACTCKTLPLAQRLLRSNAPVMAVVSFVVAMPGLGVDSVVLSLRLLGGPMTFARIVLSAAIALLSAYAVATVMQSSGMLDGPDTYAIEPAHTDSVWTRIQSALRVGFGPTLDHRAAWYLFGLSVAAAFEAALPPGFASRIGTPHDVVIAALFAVPLYLGALGAIPLAAVMVHKGFSLGAALAFLIVGPTIDARLLTMVRHALGWRAAALLAGSVVGGAITAGWSVNAWLRPHSVPGIHPMAMHQHHSIEWACAVFLGAMLIASLLRVGPRAWLETLGIHGAESFHQKGRVLQPGPFWCSRTESGW</sequence>
<comment type="similarity">
    <text evidence="2">Belongs to the UPF0718 family.</text>
</comment>
<dbReference type="InterPro" id="IPR005524">
    <property type="entry name" value="DUF318"/>
</dbReference>
<evidence type="ECO:0000256" key="1">
    <source>
        <dbReference type="ARBA" id="ARBA00004651"/>
    </source>
</evidence>
<comment type="subcellular location">
    <subcellularLocation>
        <location evidence="1">Cell membrane</location>
        <topology evidence="1">Multi-pass membrane protein</topology>
    </subcellularLocation>
</comment>
<evidence type="ECO:0000313" key="8">
    <source>
        <dbReference type="EMBL" id="BAL57068.1"/>
    </source>
</evidence>
<dbReference type="InterPro" id="IPR052923">
    <property type="entry name" value="UPF0718"/>
</dbReference>
<dbReference type="PANTHER" id="PTHR34184:SF4">
    <property type="entry name" value="UPF0718 PROTEIN YCGR"/>
    <property type="match status" value="1"/>
</dbReference>
<feature type="transmembrane region" description="Helical" evidence="7">
    <location>
        <begin position="195"/>
        <end position="212"/>
    </location>
</feature>
<feature type="transmembrane region" description="Helical" evidence="7">
    <location>
        <begin position="104"/>
        <end position="128"/>
    </location>
</feature>
<name>H5SLN2_9DELT</name>
<dbReference type="Pfam" id="PF03773">
    <property type="entry name" value="ArsP_1"/>
    <property type="match status" value="1"/>
</dbReference>
<evidence type="ECO:0000256" key="5">
    <source>
        <dbReference type="ARBA" id="ARBA00022989"/>
    </source>
</evidence>
<dbReference type="EMBL" id="AP011765">
    <property type="protein sequence ID" value="BAL57068.1"/>
    <property type="molecule type" value="Genomic_DNA"/>
</dbReference>
<feature type="transmembrane region" description="Helical" evidence="7">
    <location>
        <begin position="48"/>
        <end position="67"/>
    </location>
</feature>
<evidence type="ECO:0000256" key="6">
    <source>
        <dbReference type="ARBA" id="ARBA00023136"/>
    </source>
</evidence>
<feature type="transmembrane region" description="Helical" evidence="7">
    <location>
        <begin position="431"/>
        <end position="450"/>
    </location>
</feature>
<feature type="transmembrane region" description="Helical" evidence="7">
    <location>
        <begin position="462"/>
        <end position="484"/>
    </location>
</feature>
<feature type="transmembrane region" description="Helical" evidence="7">
    <location>
        <begin position="490"/>
        <end position="511"/>
    </location>
</feature>
<dbReference type="PANTHER" id="PTHR34184">
    <property type="entry name" value="UPF0718 PROTEIN YCGR"/>
    <property type="match status" value="1"/>
</dbReference>
<feature type="transmembrane region" description="Helical" evidence="7">
    <location>
        <begin position="337"/>
        <end position="359"/>
    </location>
</feature>
<feature type="transmembrane region" description="Helical" evidence="7">
    <location>
        <begin position="171"/>
        <end position="189"/>
    </location>
</feature>
<dbReference type="GO" id="GO:0005886">
    <property type="term" value="C:plasma membrane"/>
    <property type="evidence" value="ECO:0007669"/>
    <property type="project" value="UniProtKB-SubCell"/>
</dbReference>
<protein>
    <submittedName>
        <fullName evidence="8">Permease</fullName>
    </submittedName>
</protein>
<feature type="transmembrane region" description="Helical" evidence="7">
    <location>
        <begin position="264"/>
        <end position="289"/>
    </location>
</feature>
<feature type="transmembrane region" description="Helical" evidence="7">
    <location>
        <begin position="73"/>
        <end position="92"/>
    </location>
</feature>
<proteinExistence type="inferred from homology"/>
<keyword evidence="5 7" id="KW-1133">Transmembrane helix</keyword>
<accession>H5SLN2</accession>
<evidence type="ECO:0000256" key="3">
    <source>
        <dbReference type="ARBA" id="ARBA00022475"/>
    </source>
</evidence>
<reference evidence="8" key="1">
    <citation type="journal article" date="2005" name="Environ. Microbiol.">
        <title>Genetic and functional properties of uncultivated thermophilic crenarchaeotes from a subsurface gold mine as revealed by analysis of genome fragments.</title>
        <authorList>
            <person name="Nunoura T."/>
            <person name="Hirayama H."/>
            <person name="Takami H."/>
            <person name="Oida H."/>
            <person name="Nishi S."/>
            <person name="Shimamura S."/>
            <person name="Suzuki Y."/>
            <person name="Inagaki F."/>
            <person name="Takai K."/>
            <person name="Nealson K.H."/>
            <person name="Horikoshi K."/>
        </authorList>
    </citation>
    <scope>NUCLEOTIDE SEQUENCE</scope>
</reference>
<feature type="transmembrane region" description="Helical" evidence="7">
    <location>
        <begin position="371"/>
        <end position="389"/>
    </location>
</feature>
<keyword evidence="4 7" id="KW-0812">Transmembrane</keyword>
<evidence type="ECO:0000256" key="7">
    <source>
        <dbReference type="SAM" id="Phobius"/>
    </source>
</evidence>
<gene>
    <name evidence="8" type="ORF">HGMM_F46H12C17</name>
</gene>
<feature type="transmembrane region" description="Helical" evidence="7">
    <location>
        <begin position="12"/>
        <end position="36"/>
    </location>
</feature>
<evidence type="ECO:0000256" key="4">
    <source>
        <dbReference type="ARBA" id="ARBA00022692"/>
    </source>
</evidence>
<reference evidence="8" key="2">
    <citation type="journal article" date="2012" name="PLoS ONE">
        <title>A Deeply Branching Thermophilic Bacterium with an Ancient Acetyl-CoA Pathway Dominates a Subsurface Ecosystem.</title>
        <authorList>
            <person name="Takami H."/>
            <person name="Noguchi H."/>
            <person name="Takaki Y."/>
            <person name="Uchiyama I."/>
            <person name="Toyoda A."/>
            <person name="Nishi S."/>
            <person name="Chee G.-J."/>
            <person name="Arai W."/>
            <person name="Nunoura T."/>
            <person name="Itoh T."/>
            <person name="Hattori M."/>
            <person name="Takai K."/>
        </authorList>
    </citation>
    <scope>NUCLEOTIDE SEQUENCE</scope>
</reference>
<keyword evidence="3" id="KW-1003">Cell membrane</keyword>
<organism evidence="8">
    <name type="scientific">uncultured delta proteobacterium</name>
    <dbReference type="NCBI Taxonomy" id="34034"/>
    <lineage>
        <taxon>Bacteria</taxon>
        <taxon>Deltaproteobacteria</taxon>
        <taxon>environmental samples</taxon>
    </lineage>
</organism>
<dbReference type="AlphaFoldDB" id="H5SLN2"/>
<keyword evidence="6 7" id="KW-0472">Membrane</keyword>
<feature type="transmembrane region" description="Helical" evidence="7">
    <location>
        <begin position="224"/>
        <end position="244"/>
    </location>
</feature>
<feature type="transmembrane region" description="Helical" evidence="7">
    <location>
        <begin position="523"/>
        <end position="544"/>
    </location>
</feature>
<feature type="transmembrane region" description="Helical" evidence="7">
    <location>
        <begin position="564"/>
        <end position="583"/>
    </location>
</feature>
<evidence type="ECO:0000256" key="2">
    <source>
        <dbReference type="ARBA" id="ARBA00006386"/>
    </source>
</evidence>